<dbReference type="InterPro" id="IPR036047">
    <property type="entry name" value="F-box-like_dom_sf"/>
</dbReference>
<dbReference type="PANTHER" id="PTHR38926:SF5">
    <property type="entry name" value="F-BOX AND LEUCINE-RICH REPEAT PROTEIN 6"/>
    <property type="match status" value="1"/>
</dbReference>
<dbReference type="EMBL" id="JARKIE010000037">
    <property type="protein sequence ID" value="KAJ7695639.1"/>
    <property type="molecule type" value="Genomic_DNA"/>
</dbReference>
<dbReference type="InterPro" id="IPR032675">
    <property type="entry name" value="LRR_dom_sf"/>
</dbReference>
<dbReference type="Proteomes" id="UP001221757">
    <property type="component" value="Unassembled WGS sequence"/>
</dbReference>
<evidence type="ECO:0000313" key="2">
    <source>
        <dbReference type="EMBL" id="KAJ7695639.1"/>
    </source>
</evidence>
<protein>
    <recommendedName>
        <fullName evidence="4">F-box domain-containing protein</fullName>
    </recommendedName>
</protein>
<dbReference type="SUPFAM" id="SSF52047">
    <property type="entry name" value="RNI-like"/>
    <property type="match status" value="1"/>
</dbReference>
<reference evidence="2" key="1">
    <citation type="submission" date="2023-03" db="EMBL/GenBank/DDBJ databases">
        <title>Massive genome expansion in bonnet fungi (Mycena s.s.) driven by repeated elements and novel gene families across ecological guilds.</title>
        <authorList>
            <consortium name="Lawrence Berkeley National Laboratory"/>
            <person name="Harder C.B."/>
            <person name="Miyauchi S."/>
            <person name="Viragh M."/>
            <person name="Kuo A."/>
            <person name="Thoen E."/>
            <person name="Andreopoulos B."/>
            <person name="Lu D."/>
            <person name="Skrede I."/>
            <person name="Drula E."/>
            <person name="Henrissat B."/>
            <person name="Morin E."/>
            <person name="Kohler A."/>
            <person name="Barry K."/>
            <person name="LaButti K."/>
            <person name="Morin E."/>
            <person name="Salamov A."/>
            <person name="Lipzen A."/>
            <person name="Mereny Z."/>
            <person name="Hegedus B."/>
            <person name="Baldrian P."/>
            <person name="Stursova M."/>
            <person name="Weitz H."/>
            <person name="Taylor A."/>
            <person name="Grigoriev I.V."/>
            <person name="Nagy L.G."/>
            <person name="Martin F."/>
            <person name="Kauserud H."/>
        </authorList>
    </citation>
    <scope>NUCLEOTIDE SEQUENCE</scope>
    <source>
        <strain evidence="2">CBHHK067</strain>
    </source>
</reference>
<keyword evidence="3" id="KW-1185">Reference proteome</keyword>
<evidence type="ECO:0008006" key="4">
    <source>
        <dbReference type="Google" id="ProtNLM"/>
    </source>
</evidence>
<evidence type="ECO:0000256" key="1">
    <source>
        <dbReference type="PROSITE-ProRule" id="PRU00339"/>
    </source>
</evidence>
<keyword evidence="1" id="KW-0802">TPR repeat</keyword>
<sequence>MSWTEHLNKAKLYTKASRFDDALRELNQALLVGGDREYTVYDSRAALYEKQGKLKNALQDVKNVIKLAPAHWQGYARASRLFLGVRKLDEATTMADLALSRLDPNDVKRRQKLSELKEEVLDHRRRQVYHFGKLPVEIITAIFEMVVAGDWSLVLTIWRVSKHWHNIALNTPNLWSILVLSHRHPARHAQRWIKRSKGRIRELSLRSTLPRSTVNLDGLLWDHLRICRLAENHDIAEYIGGRSKLDRLSGLEELQLGLTSQICDLLLSMPDPKLRRLTLDGPQFSWDILASNQCNLTSLEVRRPRTSPSLEEVMAILESNPNLEQFILDLDITGMPPSSSPPPPLTMSKLYTLDLAKTHWTPRFFELVAVPSLQTLRLSLIRVVGLLPLIEKRPDLLHLSVNSCIIPSSELLQLLRVTPSLKTLALTRLDASANVIVEALAQSHSSDAILCPALTHLEISHCPDVKTGPIVTLLKSRNPQAELPSEVVEPPVAARIKTLRVDGCPQIEANCIPWIRAQVKTFSCIYLPKQAANWRR</sequence>
<dbReference type="SUPFAM" id="SSF81383">
    <property type="entry name" value="F-box domain"/>
    <property type="match status" value="1"/>
</dbReference>
<proteinExistence type="predicted"/>
<dbReference type="AlphaFoldDB" id="A0AAD7DND7"/>
<dbReference type="InterPro" id="IPR011990">
    <property type="entry name" value="TPR-like_helical_dom_sf"/>
</dbReference>
<dbReference type="SUPFAM" id="SSF48452">
    <property type="entry name" value="TPR-like"/>
    <property type="match status" value="1"/>
</dbReference>
<dbReference type="PROSITE" id="PS50005">
    <property type="entry name" value="TPR"/>
    <property type="match status" value="1"/>
</dbReference>
<evidence type="ECO:0000313" key="3">
    <source>
        <dbReference type="Proteomes" id="UP001221757"/>
    </source>
</evidence>
<feature type="repeat" description="TPR" evidence="1">
    <location>
        <begin position="38"/>
        <end position="71"/>
    </location>
</feature>
<dbReference type="SMART" id="SM00028">
    <property type="entry name" value="TPR"/>
    <property type="match status" value="2"/>
</dbReference>
<dbReference type="Gene3D" id="1.20.1280.50">
    <property type="match status" value="1"/>
</dbReference>
<comment type="caution">
    <text evidence="2">The sequence shown here is derived from an EMBL/GenBank/DDBJ whole genome shotgun (WGS) entry which is preliminary data.</text>
</comment>
<gene>
    <name evidence="2" type="ORF">B0H17DRAFT_1329438</name>
</gene>
<accession>A0AAD7DND7</accession>
<dbReference type="Gene3D" id="1.25.40.10">
    <property type="entry name" value="Tetratricopeptide repeat domain"/>
    <property type="match status" value="1"/>
</dbReference>
<dbReference type="Gene3D" id="3.80.10.10">
    <property type="entry name" value="Ribonuclease Inhibitor"/>
    <property type="match status" value="1"/>
</dbReference>
<dbReference type="PANTHER" id="PTHR38926">
    <property type="entry name" value="F-BOX DOMAIN CONTAINING PROTEIN, EXPRESSED"/>
    <property type="match status" value="1"/>
</dbReference>
<dbReference type="InterPro" id="IPR019734">
    <property type="entry name" value="TPR_rpt"/>
</dbReference>
<organism evidence="2 3">
    <name type="scientific">Mycena rosella</name>
    <name type="common">Pink bonnet</name>
    <name type="synonym">Agaricus rosellus</name>
    <dbReference type="NCBI Taxonomy" id="1033263"/>
    <lineage>
        <taxon>Eukaryota</taxon>
        <taxon>Fungi</taxon>
        <taxon>Dikarya</taxon>
        <taxon>Basidiomycota</taxon>
        <taxon>Agaricomycotina</taxon>
        <taxon>Agaricomycetes</taxon>
        <taxon>Agaricomycetidae</taxon>
        <taxon>Agaricales</taxon>
        <taxon>Marasmiineae</taxon>
        <taxon>Mycenaceae</taxon>
        <taxon>Mycena</taxon>
    </lineage>
</organism>
<name>A0AAD7DND7_MYCRO</name>